<feature type="domain" description="Beta-glucuronidase C-terminal" evidence="2">
    <location>
        <begin position="421"/>
        <end position="494"/>
    </location>
</feature>
<dbReference type="InterPro" id="IPR013780">
    <property type="entry name" value="Glyco_hydro_b"/>
</dbReference>
<dbReference type="Proteomes" id="UP001149074">
    <property type="component" value="Unassembled WGS sequence"/>
</dbReference>
<dbReference type="AlphaFoldDB" id="A0A9W9KBG4"/>
<evidence type="ECO:0000313" key="4">
    <source>
        <dbReference type="Proteomes" id="UP001149074"/>
    </source>
</evidence>
<dbReference type="SUPFAM" id="SSF51445">
    <property type="entry name" value="(Trans)glycosidases"/>
    <property type="match status" value="1"/>
</dbReference>
<gene>
    <name evidence="3" type="ORF">N7532_005928</name>
</gene>
<dbReference type="InterPro" id="IPR031728">
    <property type="entry name" value="GlcAase_C"/>
</dbReference>
<dbReference type="PANTHER" id="PTHR36183">
    <property type="entry name" value="BETA-GLUCURONIDASE"/>
    <property type="match status" value="1"/>
</dbReference>
<sequence length="498" mass="55303">MLSFLPWIGVVLLLGRSNGQPHPIAIPSPKANTAVVPKDFHSFSIEFAFFPDYAGNKSHPNRFTKNLLQNFKDITGVYPLVRVGGTSQDHSDYFPDQEENIKLIYEHPDDDQPIQINYGPTFFESYHTLGPIKFLHGLNMNQNRSMEQLQDAAAEACTAIGPQLHLFELGNEWNFVPGEYRAGNYSMLDYAQEWNHKSSIVKAAVQNACPGPFPGFMAPSFVLLTFVDTKGWTAEGLYHLGYDQKNLTKELSFHKQSKTSHNCVRDTALTQPENLMNHTKIVENLSYQIKRSENLAYLGHPFTLGEMNSIAGQGRTGETNVFGDALWMVDFSLWAAAHNIKRLHLHQGLNYRYASWQPILSKGEAPATKPPYYGQVMVAAALGDSEHVRVMNIPLKEDTEAAYAIYDAESPGKIVAGSSLQGVSVQGSGHHRHIRVERLIAPGSDSTTNVTFGGVSYDYELKHGKPVTVNHEKEVLEVRDGVVSVEIPASSAVLLSFS</sequence>
<organism evidence="3 4">
    <name type="scientific">Penicillium argentinense</name>
    <dbReference type="NCBI Taxonomy" id="1131581"/>
    <lineage>
        <taxon>Eukaryota</taxon>
        <taxon>Fungi</taxon>
        <taxon>Dikarya</taxon>
        <taxon>Ascomycota</taxon>
        <taxon>Pezizomycotina</taxon>
        <taxon>Eurotiomycetes</taxon>
        <taxon>Eurotiomycetidae</taxon>
        <taxon>Eurotiales</taxon>
        <taxon>Aspergillaceae</taxon>
        <taxon>Penicillium</taxon>
    </lineage>
</organism>
<keyword evidence="1" id="KW-0732">Signal</keyword>
<keyword evidence="4" id="KW-1185">Reference proteome</keyword>
<evidence type="ECO:0000256" key="1">
    <source>
        <dbReference type="SAM" id="SignalP"/>
    </source>
</evidence>
<protein>
    <recommendedName>
        <fullName evidence="2">Beta-glucuronidase C-terminal domain-containing protein</fullName>
    </recommendedName>
</protein>
<feature type="signal peptide" evidence="1">
    <location>
        <begin position="1"/>
        <end position="19"/>
    </location>
</feature>
<dbReference type="Gene3D" id="2.60.40.1180">
    <property type="entry name" value="Golgi alpha-mannosidase II"/>
    <property type="match status" value="1"/>
</dbReference>
<comment type="caution">
    <text evidence="3">The sequence shown here is derived from an EMBL/GenBank/DDBJ whole genome shotgun (WGS) entry which is preliminary data.</text>
</comment>
<dbReference type="OrthoDB" id="2831684at2759"/>
<dbReference type="InterPro" id="IPR017853">
    <property type="entry name" value="GH"/>
</dbReference>
<proteinExistence type="predicted"/>
<dbReference type="GeneID" id="81357401"/>
<evidence type="ECO:0000313" key="3">
    <source>
        <dbReference type="EMBL" id="KAJ5098927.1"/>
    </source>
</evidence>
<dbReference type="Gene3D" id="3.20.20.80">
    <property type="entry name" value="Glycosidases"/>
    <property type="match status" value="1"/>
</dbReference>
<evidence type="ECO:0000259" key="2">
    <source>
        <dbReference type="Pfam" id="PF16862"/>
    </source>
</evidence>
<reference evidence="3" key="1">
    <citation type="submission" date="2022-11" db="EMBL/GenBank/DDBJ databases">
        <authorList>
            <person name="Petersen C."/>
        </authorList>
    </citation>
    <scope>NUCLEOTIDE SEQUENCE</scope>
    <source>
        <strain evidence="3">IBT 30761</strain>
    </source>
</reference>
<dbReference type="RefSeq" id="XP_056474581.1">
    <property type="nucleotide sequence ID" value="XM_056618422.1"/>
</dbReference>
<dbReference type="Pfam" id="PF16862">
    <property type="entry name" value="Glyco_hydro_79C"/>
    <property type="match status" value="1"/>
</dbReference>
<name>A0A9W9KBG4_9EURO</name>
<dbReference type="InterPro" id="IPR052974">
    <property type="entry name" value="GH79_Enzymes"/>
</dbReference>
<reference evidence="3" key="2">
    <citation type="journal article" date="2023" name="IMA Fungus">
        <title>Comparative genomic study of the Penicillium genus elucidates a diverse pangenome and 15 lateral gene transfer events.</title>
        <authorList>
            <person name="Petersen C."/>
            <person name="Sorensen T."/>
            <person name="Nielsen M.R."/>
            <person name="Sondergaard T.E."/>
            <person name="Sorensen J.L."/>
            <person name="Fitzpatrick D.A."/>
            <person name="Frisvad J.C."/>
            <person name="Nielsen K.L."/>
        </authorList>
    </citation>
    <scope>NUCLEOTIDE SEQUENCE</scope>
    <source>
        <strain evidence="3">IBT 30761</strain>
    </source>
</reference>
<accession>A0A9W9KBG4</accession>
<dbReference type="EMBL" id="JAPQKI010000005">
    <property type="protein sequence ID" value="KAJ5098927.1"/>
    <property type="molecule type" value="Genomic_DNA"/>
</dbReference>
<feature type="chain" id="PRO_5040869363" description="Beta-glucuronidase C-terminal domain-containing protein" evidence="1">
    <location>
        <begin position="20"/>
        <end position="498"/>
    </location>
</feature>
<dbReference type="PANTHER" id="PTHR36183:SF2">
    <property type="entry name" value="BETA-GLUCURONIDASE C-TERMINAL DOMAIN-CONTAINING PROTEIN"/>
    <property type="match status" value="1"/>
</dbReference>